<feature type="region of interest" description="Disordered" evidence="4">
    <location>
        <begin position="527"/>
        <end position="573"/>
    </location>
</feature>
<feature type="compositionally biased region" description="Polar residues" evidence="4">
    <location>
        <begin position="555"/>
        <end position="573"/>
    </location>
</feature>
<dbReference type="HAMAP" id="MF_00909">
    <property type="entry name" value="FtsZ"/>
    <property type="match status" value="1"/>
</dbReference>
<gene>
    <name evidence="7" type="ORF">PECAL_6P05840</name>
</gene>
<reference evidence="7" key="1">
    <citation type="submission" date="2021-11" db="EMBL/GenBank/DDBJ databases">
        <authorList>
            <consortium name="Genoscope - CEA"/>
            <person name="William W."/>
        </authorList>
    </citation>
    <scope>NUCLEOTIDE SEQUENCE</scope>
</reference>
<dbReference type="InterPro" id="IPR017975">
    <property type="entry name" value="Tubulin_CS"/>
</dbReference>
<dbReference type="PROSITE" id="PS00227">
    <property type="entry name" value="TUBULIN"/>
    <property type="match status" value="1"/>
</dbReference>
<dbReference type="GO" id="GO:0005874">
    <property type="term" value="C:microtubule"/>
    <property type="evidence" value="ECO:0007669"/>
    <property type="project" value="InterPro"/>
</dbReference>
<feature type="domain" description="Tubulin/FtsZ 2-layer sandwich" evidence="6">
    <location>
        <begin position="261"/>
        <end position="378"/>
    </location>
</feature>
<comment type="similarity">
    <text evidence="1">Belongs to the FtsZ family.</text>
</comment>
<dbReference type="SUPFAM" id="SSF52490">
    <property type="entry name" value="Tubulin nucleotide-binding domain-like"/>
    <property type="match status" value="1"/>
</dbReference>
<accession>A0A8J2T1V5</accession>
<dbReference type="GO" id="GO:0005525">
    <property type="term" value="F:GTP binding"/>
    <property type="evidence" value="ECO:0007669"/>
    <property type="project" value="UniProtKB-KW"/>
</dbReference>
<dbReference type="GO" id="GO:0051301">
    <property type="term" value="P:cell division"/>
    <property type="evidence" value="ECO:0007669"/>
    <property type="project" value="TreeGrafter"/>
</dbReference>
<dbReference type="PANTHER" id="PTHR30314">
    <property type="entry name" value="CELL DIVISION PROTEIN FTSZ-RELATED"/>
    <property type="match status" value="1"/>
</dbReference>
<evidence type="ECO:0008006" key="9">
    <source>
        <dbReference type="Google" id="ProtNLM"/>
    </source>
</evidence>
<proteinExistence type="inferred from homology"/>
<dbReference type="NCBIfam" id="TIGR00065">
    <property type="entry name" value="ftsZ"/>
    <property type="match status" value="1"/>
</dbReference>
<dbReference type="GO" id="GO:0005737">
    <property type="term" value="C:cytoplasm"/>
    <property type="evidence" value="ECO:0007669"/>
    <property type="project" value="TreeGrafter"/>
</dbReference>
<dbReference type="GO" id="GO:0003924">
    <property type="term" value="F:GTPase activity"/>
    <property type="evidence" value="ECO:0007669"/>
    <property type="project" value="InterPro"/>
</dbReference>
<dbReference type="OrthoDB" id="70257at2759"/>
<dbReference type="GO" id="GO:0048285">
    <property type="term" value="P:organelle fission"/>
    <property type="evidence" value="ECO:0007669"/>
    <property type="project" value="TreeGrafter"/>
</dbReference>
<evidence type="ECO:0000256" key="1">
    <source>
        <dbReference type="ARBA" id="ARBA00009690"/>
    </source>
</evidence>
<dbReference type="PRINTS" id="PR00423">
    <property type="entry name" value="CELLDVISFTSZ"/>
</dbReference>
<keyword evidence="8" id="KW-1185">Reference proteome</keyword>
<evidence type="ECO:0000313" key="8">
    <source>
        <dbReference type="Proteomes" id="UP000789595"/>
    </source>
</evidence>
<evidence type="ECO:0000256" key="4">
    <source>
        <dbReference type="SAM" id="MobiDB-lite"/>
    </source>
</evidence>
<dbReference type="InterPro" id="IPR000158">
    <property type="entry name" value="Cell_div_FtsZ"/>
</dbReference>
<dbReference type="InterPro" id="IPR020805">
    <property type="entry name" value="Cell_div_FtsZ_CS"/>
</dbReference>
<dbReference type="SUPFAM" id="SSF55307">
    <property type="entry name" value="Tubulin C-terminal domain-like"/>
    <property type="match status" value="1"/>
</dbReference>
<sequence>MARRLIVLAASCSALAPRAPVKPTQFFRGRFDGKQFRTEPLEAATFDEFSTDEGAAAPGNPQLFTADGAPLMTAPCCIKVVGVGGGGGNAVNRMVETDAGSFALSRSLAGNTMNIGRETTRGLGAGGTPDVGQAAAEESRAEIAAALSGADMVFVTAGMGGGTGSGAAPIVASVAKELGALTVGVVTKPFGFEGRKRAQQAAQATARLQEAVDTLIVISNDRLLQIVPEGTTMEGAFLVADDILRQGVVGISEIIIKPGLINVDFADVRSIMTDAGTALMGIGQSKGKDRAAEAAGLATSCPLLDSQFTAAKAVVFNICGPPDLTLAEVNAAAGVIYENVAADANIIFGASVDENMGQDVSVTVLATGFETGLMDALGDEVSAEGGMPYFGGEPAAPAAPAANPPPERWSQRLCVVLGYCLRSPALRRSRKCSLHRRATKSMPTADVDTENAAVLTVLREADAFYREQQRLGRTVRRGFLDLAKARQQHGAGSISALNLRKDLEAQQSVVPVEDFEKCSIQDLSAATPFRLRRGPPGEAREPALPEPSERRLRQRNNGDSPSESVSSADEGTTGEQDTMLLFAGMPPPALRKAKREFVNALNQAVRLANSARRLDRALKVLELADTAGQDPPLAESSAPGQDPSLAF</sequence>
<dbReference type="InterPro" id="IPR036525">
    <property type="entry name" value="Tubulin/FtsZ_GTPase_sf"/>
</dbReference>
<dbReference type="PANTHER" id="PTHR30314:SF3">
    <property type="entry name" value="MITOCHONDRIAL DIVISION PROTEIN FSZA"/>
    <property type="match status" value="1"/>
</dbReference>
<feature type="compositionally biased region" description="Basic and acidic residues" evidence="4">
    <location>
        <begin position="538"/>
        <end position="551"/>
    </location>
</feature>
<dbReference type="Gene3D" id="3.30.1330.20">
    <property type="entry name" value="Tubulin/FtsZ, C-terminal domain"/>
    <property type="match status" value="1"/>
</dbReference>
<dbReference type="InterPro" id="IPR024757">
    <property type="entry name" value="FtsZ_C"/>
</dbReference>
<evidence type="ECO:0000259" key="6">
    <source>
        <dbReference type="SMART" id="SM00865"/>
    </source>
</evidence>
<evidence type="ECO:0000313" key="7">
    <source>
        <dbReference type="EMBL" id="CAH0378982.1"/>
    </source>
</evidence>
<evidence type="ECO:0000256" key="3">
    <source>
        <dbReference type="ARBA" id="ARBA00023134"/>
    </source>
</evidence>
<name>A0A8J2T1V5_9STRA</name>
<dbReference type="InterPro" id="IPR008280">
    <property type="entry name" value="Tub_FtsZ_C"/>
</dbReference>
<dbReference type="InterPro" id="IPR003008">
    <property type="entry name" value="Tubulin_FtsZ_GTPase"/>
</dbReference>
<dbReference type="Gene3D" id="3.40.50.1440">
    <property type="entry name" value="Tubulin/FtsZ, GTPase domain"/>
    <property type="match status" value="1"/>
</dbReference>
<feature type="region of interest" description="Disordered" evidence="4">
    <location>
        <begin position="626"/>
        <end position="647"/>
    </location>
</feature>
<evidence type="ECO:0000259" key="5">
    <source>
        <dbReference type="SMART" id="SM00864"/>
    </source>
</evidence>
<protein>
    <recommendedName>
        <fullName evidence="9">Cell division protein FtsZ</fullName>
    </recommendedName>
</protein>
<dbReference type="PROSITE" id="PS01135">
    <property type="entry name" value="FTSZ_2"/>
    <property type="match status" value="1"/>
</dbReference>
<dbReference type="InterPro" id="IPR045061">
    <property type="entry name" value="FtsZ/CetZ"/>
</dbReference>
<dbReference type="Proteomes" id="UP000789595">
    <property type="component" value="Unassembled WGS sequence"/>
</dbReference>
<dbReference type="Pfam" id="PF00091">
    <property type="entry name" value="Tubulin"/>
    <property type="match status" value="1"/>
</dbReference>
<dbReference type="SMART" id="SM00864">
    <property type="entry name" value="Tubulin"/>
    <property type="match status" value="1"/>
</dbReference>
<dbReference type="CDD" id="cd02201">
    <property type="entry name" value="FtsZ_type1"/>
    <property type="match status" value="1"/>
</dbReference>
<dbReference type="EMBL" id="CAKKNE010000006">
    <property type="protein sequence ID" value="CAH0378982.1"/>
    <property type="molecule type" value="Genomic_DNA"/>
</dbReference>
<comment type="caution">
    <text evidence="7">The sequence shown here is derived from an EMBL/GenBank/DDBJ whole genome shotgun (WGS) entry which is preliminary data.</text>
</comment>
<dbReference type="SMART" id="SM00865">
    <property type="entry name" value="Tubulin_C"/>
    <property type="match status" value="1"/>
</dbReference>
<dbReference type="InterPro" id="IPR037103">
    <property type="entry name" value="Tubulin/FtsZ-like_C"/>
</dbReference>
<keyword evidence="3" id="KW-0342">GTP-binding</keyword>
<dbReference type="Pfam" id="PF12327">
    <property type="entry name" value="FtsZ_C"/>
    <property type="match status" value="1"/>
</dbReference>
<keyword evidence="2" id="KW-0547">Nucleotide-binding</keyword>
<dbReference type="InterPro" id="IPR018316">
    <property type="entry name" value="Tubulin/FtsZ_2-layer-sand-dom"/>
</dbReference>
<dbReference type="GO" id="GO:0032153">
    <property type="term" value="C:cell division site"/>
    <property type="evidence" value="ECO:0007669"/>
    <property type="project" value="TreeGrafter"/>
</dbReference>
<dbReference type="AlphaFoldDB" id="A0A8J2T1V5"/>
<evidence type="ECO:0000256" key="2">
    <source>
        <dbReference type="ARBA" id="ARBA00022741"/>
    </source>
</evidence>
<feature type="domain" description="Tubulin/FtsZ GTPase" evidence="5">
    <location>
        <begin position="77"/>
        <end position="259"/>
    </location>
</feature>
<organism evidence="7 8">
    <name type="scientific">Pelagomonas calceolata</name>
    <dbReference type="NCBI Taxonomy" id="35677"/>
    <lineage>
        <taxon>Eukaryota</taxon>
        <taxon>Sar</taxon>
        <taxon>Stramenopiles</taxon>
        <taxon>Ochrophyta</taxon>
        <taxon>Pelagophyceae</taxon>
        <taxon>Pelagomonadales</taxon>
        <taxon>Pelagomonadaceae</taxon>
        <taxon>Pelagomonas</taxon>
    </lineage>
</organism>
<dbReference type="FunFam" id="3.40.50.1440:FF:000001">
    <property type="entry name" value="Cell division protein FtsZ"/>
    <property type="match status" value="1"/>
</dbReference>
<dbReference type="GO" id="GO:0007017">
    <property type="term" value="P:microtubule-based process"/>
    <property type="evidence" value="ECO:0007669"/>
    <property type="project" value="InterPro"/>
</dbReference>